<feature type="compositionally biased region" description="Basic and acidic residues" evidence="2">
    <location>
        <begin position="316"/>
        <end position="327"/>
    </location>
</feature>
<dbReference type="AlphaFoldDB" id="A0A9P5E392"/>
<feature type="region of interest" description="Disordered" evidence="2">
    <location>
        <begin position="423"/>
        <end position="466"/>
    </location>
</feature>
<accession>A0A9P5E392</accession>
<evidence type="ECO:0000256" key="1">
    <source>
        <dbReference type="SAM" id="Coils"/>
    </source>
</evidence>
<organism evidence="3 4">
    <name type="scientific">Fusarium agapanthi</name>
    <dbReference type="NCBI Taxonomy" id="1803897"/>
    <lineage>
        <taxon>Eukaryota</taxon>
        <taxon>Fungi</taxon>
        <taxon>Dikarya</taxon>
        <taxon>Ascomycota</taxon>
        <taxon>Pezizomycotina</taxon>
        <taxon>Sordariomycetes</taxon>
        <taxon>Hypocreomycetidae</taxon>
        <taxon>Hypocreales</taxon>
        <taxon>Nectriaceae</taxon>
        <taxon>Fusarium</taxon>
        <taxon>Fusarium fujikuroi species complex</taxon>
    </lineage>
</organism>
<comment type="caution">
    <text evidence="3">The sequence shown here is derived from an EMBL/GenBank/DDBJ whole genome shotgun (WGS) entry which is preliminary data.</text>
</comment>
<dbReference type="Proteomes" id="UP000737391">
    <property type="component" value="Unassembled WGS sequence"/>
</dbReference>
<dbReference type="OrthoDB" id="5103567at2759"/>
<name>A0A9P5E392_9HYPO</name>
<reference evidence="3" key="1">
    <citation type="submission" date="2020-01" db="EMBL/GenBank/DDBJ databases">
        <title>Identification and distribution of gene clusters putatively required for synthesis of sphingolipid metabolism inhibitors in phylogenetically diverse species of the filamentous fungus Fusarium.</title>
        <authorList>
            <person name="Kim H.-S."/>
            <person name="Busman M."/>
            <person name="Brown D.W."/>
            <person name="Divon H."/>
            <person name="Uhlig S."/>
            <person name="Proctor R.H."/>
        </authorList>
    </citation>
    <scope>NUCLEOTIDE SEQUENCE</scope>
    <source>
        <strain evidence="3">NRRL 31653</strain>
    </source>
</reference>
<evidence type="ECO:0000256" key="2">
    <source>
        <dbReference type="SAM" id="MobiDB-lite"/>
    </source>
</evidence>
<feature type="compositionally biased region" description="Basic and acidic residues" evidence="2">
    <location>
        <begin position="427"/>
        <end position="451"/>
    </location>
</feature>
<protein>
    <submittedName>
        <fullName evidence="3">Uncharacterized protein</fullName>
    </submittedName>
</protein>
<evidence type="ECO:0000313" key="4">
    <source>
        <dbReference type="Proteomes" id="UP000737391"/>
    </source>
</evidence>
<feature type="region of interest" description="Disordered" evidence="2">
    <location>
        <begin position="314"/>
        <end position="349"/>
    </location>
</feature>
<gene>
    <name evidence="3" type="ORF">FAGAP_11963</name>
</gene>
<evidence type="ECO:0000313" key="3">
    <source>
        <dbReference type="EMBL" id="KAF4481669.1"/>
    </source>
</evidence>
<proteinExistence type="predicted"/>
<feature type="region of interest" description="Disordered" evidence="2">
    <location>
        <begin position="398"/>
        <end position="417"/>
    </location>
</feature>
<dbReference type="EMBL" id="LUFC02001186">
    <property type="protein sequence ID" value="KAF4481669.1"/>
    <property type="molecule type" value="Genomic_DNA"/>
</dbReference>
<sequence length="499" mass="57126">MRRRVQDQLAELTAQLTKVSEHRDEAQSRANDLEQQLNSALEGQVTQQASNQFEAAFILPDVRPTPANPEKFTPENYIWAKQQWNRVAEENLKMDNSLHIAGTENRRLQTEIIRLSREVENYQKRNIGHGRSMNDAAQQTEEEPPRMTTVATQTYFVDENNTENKTIEPEHQAVPPQQPRIVINNAAVQAVEQLDEHTVSDELPDQTTKVSGALEVPIQELREERLDRELEVCIKQKASEQGSSSQTEASKGKAISCQTALAYDDQTSMTLGIWTLQPLASNIAQENSIARLQWENERLRKENQNLRNALQQYQNEDSRPEGLESQHSDASPEAAQVRNADPGAEVQGSDIEMGGITVGQDSAAQQNIEAPVIPVAPPATSQAGEILRFNLQRFSSSVNRDPISRSDDARRRRDIRRHELQRRREQRRLEREEESRQQQQERTERKKDSRRPPKHHGQSSKGYKQKKKILSPLGWVRYRRTLMDFLSFSYMFSSPLKLS</sequence>
<feature type="coiled-coil region" evidence="1">
    <location>
        <begin position="2"/>
        <end position="43"/>
    </location>
</feature>
<keyword evidence="4" id="KW-1185">Reference proteome</keyword>
<keyword evidence="1" id="KW-0175">Coiled coil</keyword>
<feature type="compositionally biased region" description="Basic and acidic residues" evidence="2">
    <location>
        <begin position="402"/>
        <end position="411"/>
    </location>
</feature>
<feature type="compositionally biased region" description="Basic residues" evidence="2">
    <location>
        <begin position="452"/>
        <end position="466"/>
    </location>
</feature>